<dbReference type="EMBL" id="HG994365">
    <property type="protein sequence ID" value="CAF2079189.1"/>
    <property type="molecule type" value="Genomic_DNA"/>
</dbReference>
<dbReference type="Proteomes" id="UP001295469">
    <property type="component" value="Chromosome C01"/>
</dbReference>
<dbReference type="AlphaFoldDB" id="A0A816S0X0"/>
<gene>
    <name evidence="2" type="ORF">DARMORV10_C01P51230.1</name>
</gene>
<sequence>MLIHWCRMHVFLPQVLILSFISFLIPKHRQSIH</sequence>
<reference evidence="2" key="1">
    <citation type="submission" date="2021-01" db="EMBL/GenBank/DDBJ databases">
        <authorList>
            <consortium name="Genoscope - CEA"/>
            <person name="William W."/>
        </authorList>
    </citation>
    <scope>NUCLEOTIDE SEQUENCE</scope>
</reference>
<evidence type="ECO:0000313" key="2">
    <source>
        <dbReference type="EMBL" id="CAF2079189.1"/>
    </source>
</evidence>
<keyword evidence="1" id="KW-0812">Transmembrane</keyword>
<keyword evidence="1" id="KW-0472">Membrane</keyword>
<protein>
    <submittedName>
        <fullName evidence="2">(rape) hypothetical protein</fullName>
    </submittedName>
</protein>
<name>A0A816S0X0_BRANA</name>
<keyword evidence="1" id="KW-1133">Transmembrane helix</keyword>
<proteinExistence type="predicted"/>
<evidence type="ECO:0000256" key="1">
    <source>
        <dbReference type="SAM" id="Phobius"/>
    </source>
</evidence>
<organism evidence="2">
    <name type="scientific">Brassica napus</name>
    <name type="common">Rape</name>
    <dbReference type="NCBI Taxonomy" id="3708"/>
    <lineage>
        <taxon>Eukaryota</taxon>
        <taxon>Viridiplantae</taxon>
        <taxon>Streptophyta</taxon>
        <taxon>Embryophyta</taxon>
        <taxon>Tracheophyta</taxon>
        <taxon>Spermatophyta</taxon>
        <taxon>Magnoliopsida</taxon>
        <taxon>eudicotyledons</taxon>
        <taxon>Gunneridae</taxon>
        <taxon>Pentapetalae</taxon>
        <taxon>rosids</taxon>
        <taxon>malvids</taxon>
        <taxon>Brassicales</taxon>
        <taxon>Brassicaceae</taxon>
        <taxon>Brassiceae</taxon>
        <taxon>Brassica</taxon>
    </lineage>
</organism>
<accession>A0A816S0X0</accession>
<feature type="transmembrane region" description="Helical" evidence="1">
    <location>
        <begin position="6"/>
        <end position="25"/>
    </location>
</feature>